<reference evidence="2" key="1">
    <citation type="submission" date="2022-11" db="EMBL/GenBank/DDBJ databases">
        <title>Centuries of genome instability and evolution in soft-shell clam transmissible cancer (bioRxiv).</title>
        <authorList>
            <person name="Hart S.F.M."/>
            <person name="Yonemitsu M.A."/>
            <person name="Giersch R.M."/>
            <person name="Beal B.F."/>
            <person name="Arriagada G."/>
            <person name="Davis B.W."/>
            <person name="Ostrander E.A."/>
            <person name="Goff S.P."/>
            <person name="Metzger M.J."/>
        </authorList>
    </citation>
    <scope>NUCLEOTIDE SEQUENCE</scope>
    <source>
        <strain evidence="2">MELC-2E11</strain>
        <tissue evidence="2">Siphon/mantle</tissue>
    </source>
</reference>
<keyword evidence="1" id="KW-0472">Membrane</keyword>
<evidence type="ECO:0000313" key="3">
    <source>
        <dbReference type="Proteomes" id="UP001164746"/>
    </source>
</evidence>
<dbReference type="EMBL" id="CP111026">
    <property type="protein sequence ID" value="WAR27860.1"/>
    <property type="molecule type" value="Genomic_DNA"/>
</dbReference>
<evidence type="ECO:0000313" key="2">
    <source>
        <dbReference type="EMBL" id="WAR27860.1"/>
    </source>
</evidence>
<feature type="non-terminal residue" evidence="2">
    <location>
        <position position="123"/>
    </location>
</feature>
<gene>
    <name evidence="2" type="ORF">MAR_013564</name>
</gene>
<dbReference type="Proteomes" id="UP001164746">
    <property type="component" value="Chromosome 15"/>
</dbReference>
<protein>
    <submittedName>
        <fullName evidence="2">Uncharacterized protein</fullName>
    </submittedName>
</protein>
<feature type="transmembrane region" description="Helical" evidence="1">
    <location>
        <begin position="81"/>
        <end position="99"/>
    </location>
</feature>
<keyword evidence="1" id="KW-1133">Transmembrane helix</keyword>
<accession>A0ABY7G0C3</accession>
<keyword evidence="1" id="KW-0812">Transmembrane</keyword>
<name>A0ABY7G0C3_MYAAR</name>
<evidence type="ECO:0000256" key="1">
    <source>
        <dbReference type="SAM" id="Phobius"/>
    </source>
</evidence>
<organism evidence="2 3">
    <name type="scientific">Mya arenaria</name>
    <name type="common">Soft-shell clam</name>
    <dbReference type="NCBI Taxonomy" id="6604"/>
    <lineage>
        <taxon>Eukaryota</taxon>
        <taxon>Metazoa</taxon>
        <taxon>Spiralia</taxon>
        <taxon>Lophotrochozoa</taxon>
        <taxon>Mollusca</taxon>
        <taxon>Bivalvia</taxon>
        <taxon>Autobranchia</taxon>
        <taxon>Heteroconchia</taxon>
        <taxon>Euheterodonta</taxon>
        <taxon>Imparidentia</taxon>
        <taxon>Neoheterodontei</taxon>
        <taxon>Myida</taxon>
        <taxon>Myoidea</taxon>
        <taxon>Myidae</taxon>
        <taxon>Mya</taxon>
    </lineage>
</organism>
<keyword evidence="3" id="KW-1185">Reference proteome</keyword>
<sequence>MKDLAQTIAFAFNYFAKRMLCFKEQLAGDQASKQEMEKRTKLQYLCATRWAARADALFTLESAPNELETGHGDTKAASYRSGILSFDFIITLVAVWYILSGVVPLSKILQKENAILSSFVRGK</sequence>
<proteinExistence type="predicted"/>